<dbReference type="Pfam" id="PF01304">
    <property type="entry name" value="Gas_vesicle_C"/>
    <property type="match status" value="2"/>
</dbReference>
<protein>
    <recommendedName>
        <fullName evidence="4">Gas vesicle protein C</fullName>
    </recommendedName>
</protein>
<sequence>MTALMEKIRQEHKSIAEEVSQLFRETHEFLSATTANREEQAKKQAQYLHQFQQNLEQTTHEFLAETAKNRTEQAKAQKQYLHQFRQDLFVSIFGTHI</sequence>
<dbReference type="InterPro" id="IPR002003">
    <property type="entry name" value="Gas-vesicle_GvpC"/>
</dbReference>
<keyword evidence="1" id="KW-0304">Gas vesicle</keyword>
<evidence type="ECO:0000256" key="3">
    <source>
        <dbReference type="ARBA" id="ARBA00035635"/>
    </source>
</evidence>
<evidence type="ECO:0000256" key="1">
    <source>
        <dbReference type="ARBA" id="ARBA00022987"/>
    </source>
</evidence>
<dbReference type="AlphaFoldDB" id="A0A367RF89"/>
<dbReference type="EMBL" id="LXQE01000152">
    <property type="protein sequence ID" value="RCJ35207.1"/>
    <property type="molecule type" value="Genomic_DNA"/>
</dbReference>
<evidence type="ECO:0000313" key="6">
    <source>
        <dbReference type="Proteomes" id="UP000252085"/>
    </source>
</evidence>
<dbReference type="GO" id="GO:0031412">
    <property type="term" value="P:gas vesicle organization"/>
    <property type="evidence" value="ECO:0007669"/>
    <property type="project" value="InterPro"/>
</dbReference>
<dbReference type="NCBIfam" id="TIGR02641">
    <property type="entry name" value="gvpC_cyan_rpt"/>
    <property type="match status" value="2"/>
</dbReference>
<comment type="similarity">
    <text evidence="3">Belongs to the gas vesicle GvpC family.</text>
</comment>
<dbReference type="PROSITE" id="PS00235">
    <property type="entry name" value="GAS_VESICLE_C"/>
    <property type="match status" value="2"/>
</dbReference>
<accession>A0A367RF89</accession>
<gene>
    <name evidence="5" type="ORF">A6769_19155</name>
</gene>
<dbReference type="Proteomes" id="UP000252085">
    <property type="component" value="Unassembled WGS sequence"/>
</dbReference>
<evidence type="ECO:0000313" key="5">
    <source>
        <dbReference type="EMBL" id="RCJ35207.1"/>
    </source>
</evidence>
<reference evidence="5 6" key="1">
    <citation type="submission" date="2016-04" db="EMBL/GenBank/DDBJ databases">
        <authorList>
            <person name="Evans L.H."/>
            <person name="Alamgir A."/>
            <person name="Owens N."/>
            <person name="Weber N.D."/>
            <person name="Virtaneva K."/>
            <person name="Barbian K."/>
            <person name="Babar A."/>
            <person name="Rosenke K."/>
        </authorList>
    </citation>
    <scope>NUCLEOTIDE SEQUENCE [LARGE SCALE GENOMIC DNA]</scope>
    <source>
        <strain evidence="5">NIES-2108</strain>
    </source>
</reference>
<evidence type="ECO:0000256" key="2">
    <source>
        <dbReference type="ARBA" id="ARBA00035108"/>
    </source>
</evidence>
<dbReference type="InterPro" id="IPR018185">
    <property type="entry name" value="Gas_vesicle_C_repeat"/>
</dbReference>
<comment type="subcellular location">
    <subcellularLocation>
        <location evidence="2">Gas vesicle</location>
    </subcellularLocation>
</comment>
<organism evidence="5 6">
    <name type="scientific">Nostoc punctiforme NIES-2108</name>
    <dbReference type="NCBI Taxonomy" id="1356359"/>
    <lineage>
        <taxon>Bacteria</taxon>
        <taxon>Bacillati</taxon>
        <taxon>Cyanobacteriota</taxon>
        <taxon>Cyanophyceae</taxon>
        <taxon>Nostocales</taxon>
        <taxon>Nostocaceae</taxon>
        <taxon>Nostoc</taxon>
    </lineage>
</organism>
<dbReference type="GO" id="GO:0031411">
    <property type="term" value="C:gas vesicle"/>
    <property type="evidence" value="ECO:0007669"/>
    <property type="project" value="UniProtKB-SubCell"/>
</dbReference>
<proteinExistence type="inferred from homology"/>
<evidence type="ECO:0000256" key="4">
    <source>
        <dbReference type="ARBA" id="ARBA00035699"/>
    </source>
</evidence>
<name>A0A367RF89_NOSPU</name>
<comment type="caution">
    <text evidence="5">The sequence shown here is derived from an EMBL/GenBank/DDBJ whole genome shotgun (WGS) entry which is preliminary data.</text>
</comment>